<evidence type="ECO:0000313" key="2">
    <source>
        <dbReference type="Proteomes" id="UP000324222"/>
    </source>
</evidence>
<reference evidence="1 2" key="1">
    <citation type="submission" date="2019-05" db="EMBL/GenBank/DDBJ databases">
        <title>Another draft genome of Portunus trituberculatus and its Hox gene families provides insights of decapod evolution.</title>
        <authorList>
            <person name="Jeong J.-H."/>
            <person name="Song I."/>
            <person name="Kim S."/>
            <person name="Choi T."/>
            <person name="Kim D."/>
            <person name="Ryu S."/>
            <person name="Kim W."/>
        </authorList>
    </citation>
    <scope>NUCLEOTIDE SEQUENCE [LARGE SCALE GENOMIC DNA]</scope>
    <source>
        <tissue evidence="1">Muscle</tissue>
    </source>
</reference>
<proteinExistence type="predicted"/>
<comment type="caution">
    <text evidence="1">The sequence shown here is derived from an EMBL/GenBank/DDBJ whole genome shotgun (WGS) entry which is preliminary data.</text>
</comment>
<keyword evidence="2" id="KW-1185">Reference proteome</keyword>
<accession>A0A5B7ISM6</accession>
<dbReference type="Proteomes" id="UP000324222">
    <property type="component" value="Unassembled WGS sequence"/>
</dbReference>
<dbReference type="AlphaFoldDB" id="A0A5B7ISM6"/>
<dbReference type="EMBL" id="VSRR010063139">
    <property type="protein sequence ID" value="MPC83678.1"/>
    <property type="molecule type" value="Genomic_DNA"/>
</dbReference>
<gene>
    <name evidence="1" type="ORF">E2C01_078393</name>
</gene>
<protein>
    <submittedName>
        <fullName evidence="1">Uncharacterized protein</fullName>
    </submittedName>
</protein>
<organism evidence="1 2">
    <name type="scientific">Portunus trituberculatus</name>
    <name type="common">Swimming crab</name>
    <name type="synonym">Neptunus trituberculatus</name>
    <dbReference type="NCBI Taxonomy" id="210409"/>
    <lineage>
        <taxon>Eukaryota</taxon>
        <taxon>Metazoa</taxon>
        <taxon>Ecdysozoa</taxon>
        <taxon>Arthropoda</taxon>
        <taxon>Crustacea</taxon>
        <taxon>Multicrustacea</taxon>
        <taxon>Malacostraca</taxon>
        <taxon>Eumalacostraca</taxon>
        <taxon>Eucarida</taxon>
        <taxon>Decapoda</taxon>
        <taxon>Pleocyemata</taxon>
        <taxon>Brachyura</taxon>
        <taxon>Eubrachyura</taxon>
        <taxon>Portunoidea</taxon>
        <taxon>Portunidae</taxon>
        <taxon>Portuninae</taxon>
        <taxon>Portunus</taxon>
    </lineage>
</organism>
<name>A0A5B7ISM6_PORTR</name>
<sequence length="47" mass="5613">MLWSAPDNPTLHQFQGMFSYRLYHRDHHTAISRWTDFSDTSSSRKIS</sequence>
<evidence type="ECO:0000313" key="1">
    <source>
        <dbReference type="EMBL" id="MPC83678.1"/>
    </source>
</evidence>